<dbReference type="OrthoDB" id="9947882at2759"/>
<dbReference type="Pfam" id="PF01963">
    <property type="entry name" value="TraB_PrgY_gumN"/>
    <property type="match status" value="1"/>
</dbReference>
<comment type="subcellular location">
    <subcellularLocation>
        <location evidence="13">Cell membrane</location>
        <topology evidence="13">Single-pass type I membrane protein</topology>
    </subcellularLocation>
    <subcellularLocation>
        <location evidence="2">Membrane</location>
        <topology evidence="2">Single-pass type I membrane protein</topology>
    </subcellularLocation>
</comment>
<dbReference type="GO" id="GO:0031090">
    <property type="term" value="C:organelle membrane"/>
    <property type="evidence" value="ECO:0007669"/>
    <property type="project" value="TreeGrafter"/>
</dbReference>
<keyword evidence="13" id="KW-1003">Cell membrane</keyword>
<keyword evidence="9" id="KW-1133">Transmembrane helix</keyword>
<feature type="region of interest" description="Disordered" evidence="14">
    <location>
        <begin position="356"/>
        <end position="404"/>
    </location>
</feature>
<feature type="signal peptide" evidence="15">
    <location>
        <begin position="1"/>
        <end position="21"/>
    </location>
</feature>
<dbReference type="InterPro" id="IPR002816">
    <property type="entry name" value="TraB/PrgY/GumN_fam"/>
</dbReference>
<evidence type="ECO:0000256" key="2">
    <source>
        <dbReference type="ARBA" id="ARBA00004479"/>
    </source>
</evidence>
<evidence type="ECO:0000256" key="4">
    <source>
        <dbReference type="ARBA" id="ARBA00022670"/>
    </source>
</evidence>
<evidence type="ECO:0000256" key="1">
    <source>
        <dbReference type="ARBA" id="ARBA00001941"/>
    </source>
</evidence>
<sequence length="522" mass="59410">MFCQTVLRWVLLGAFLYTVSTKEARGRPKPCATPTSQSNMNSFLWTVRRDPTSPPSYLFGTIHVPYTRVWDYIPQSSKRAFQSSTSVYFELDLTDPLTISKLTSCQLLPQGENLQSLLPQDLYRRLKRHLDYVKHMMPFWMTADQRGRGLYADYLFNAIAGNWERKRPVWVMLMVNSLTEWDVRTRGVPVLDLFLAQEAERLGKRTGAVERVEEQCHPLNGLNFSQVLFALNQTLLQHEGVRAGSLQGSYTTEDLITHYNCGDLSSIIFNHDTSQLPHFTNSSLPAHDRSTAQQIDSYFRQELIYKRNQRMASRVSALMQRSPTQTFFFAFGAGHFLGNHSVLDILRQEGYEVDHTLPGEPITEYSSQPEEPTVASSLGTSETVSPPSLSWGTNPPDPEETQEDLPHLLLPDSLSQLEEFGRQKRPRKHQRAHTRTRLFSDLWVRMEDSTTPLPNIRITNGYITVEPPLTRHHQLRRPTLHSMERPPSLAPPLTALDSALPSTGHALTSLIVCLVSHMLLTS</sequence>
<dbReference type="EMBL" id="JAERUA010000013">
    <property type="protein sequence ID" value="KAI1891625.1"/>
    <property type="molecule type" value="Genomic_DNA"/>
</dbReference>
<keyword evidence="10 13" id="KW-0482">Metalloprotease</keyword>
<feature type="chain" id="PRO_5035938515" description="Metalloprotease TIKI" evidence="15">
    <location>
        <begin position="22"/>
        <end position="522"/>
    </location>
</feature>
<evidence type="ECO:0000256" key="5">
    <source>
        <dbReference type="ARBA" id="ARBA00022692"/>
    </source>
</evidence>
<evidence type="ECO:0000256" key="3">
    <source>
        <dbReference type="ARBA" id="ARBA00008261"/>
    </source>
</evidence>
<dbReference type="PANTHER" id="PTHR31120:SF8">
    <property type="entry name" value="METALLOPROTEASE TIKI2"/>
    <property type="match status" value="1"/>
</dbReference>
<comment type="cofactor">
    <cofactor evidence="1">
        <name>Co(2+)</name>
        <dbReference type="ChEBI" id="CHEBI:48828"/>
    </cofactor>
</comment>
<evidence type="ECO:0000256" key="8">
    <source>
        <dbReference type="ARBA" id="ARBA00022801"/>
    </source>
</evidence>
<gene>
    <name evidence="16" type="ORF">AGOR_G00145710</name>
</gene>
<comment type="similarity">
    <text evidence="3 13">Belongs to the TIKI family.</text>
</comment>
<dbReference type="InterPro" id="IPR040230">
    <property type="entry name" value="TIKI1/2-like"/>
</dbReference>
<keyword evidence="4 13" id="KW-0645">Protease</keyword>
<evidence type="ECO:0000313" key="17">
    <source>
        <dbReference type="Proteomes" id="UP000829720"/>
    </source>
</evidence>
<protein>
    <recommendedName>
        <fullName evidence="13">Metalloprotease TIKI</fullName>
        <ecNumber evidence="13">3.4.-.-</ecNumber>
    </recommendedName>
    <alternativeName>
        <fullName evidence="13">TRAB domain-containing protein 2</fullName>
    </alternativeName>
</protein>
<keyword evidence="11" id="KW-0472">Membrane</keyword>
<keyword evidence="6 13" id="KW-0479">Metal-binding</keyword>
<evidence type="ECO:0000256" key="15">
    <source>
        <dbReference type="SAM" id="SignalP"/>
    </source>
</evidence>
<dbReference type="PANTHER" id="PTHR31120">
    <property type="entry name" value="METALLOPROTEASE TIKI"/>
    <property type="match status" value="1"/>
</dbReference>
<evidence type="ECO:0000256" key="13">
    <source>
        <dbReference type="RuleBase" id="RU369069"/>
    </source>
</evidence>
<dbReference type="GO" id="GO:0016055">
    <property type="term" value="P:Wnt signaling pathway"/>
    <property type="evidence" value="ECO:0007669"/>
    <property type="project" value="UniProtKB-KW"/>
</dbReference>
<comment type="caution">
    <text evidence="16">The sequence shown here is derived from an EMBL/GenBank/DDBJ whole genome shotgun (WGS) entry which is preliminary data.</text>
</comment>
<keyword evidence="7 13" id="KW-0732">Signal</keyword>
<dbReference type="GO" id="GO:0005886">
    <property type="term" value="C:plasma membrane"/>
    <property type="evidence" value="ECO:0007669"/>
    <property type="project" value="UniProtKB-SubCell"/>
</dbReference>
<organism evidence="16 17">
    <name type="scientific">Albula goreensis</name>
    <dbReference type="NCBI Taxonomy" id="1534307"/>
    <lineage>
        <taxon>Eukaryota</taxon>
        <taxon>Metazoa</taxon>
        <taxon>Chordata</taxon>
        <taxon>Craniata</taxon>
        <taxon>Vertebrata</taxon>
        <taxon>Euteleostomi</taxon>
        <taxon>Actinopterygii</taxon>
        <taxon>Neopterygii</taxon>
        <taxon>Teleostei</taxon>
        <taxon>Albuliformes</taxon>
        <taxon>Albulidae</taxon>
        <taxon>Albula</taxon>
    </lineage>
</organism>
<keyword evidence="13" id="KW-0879">Wnt signaling pathway</keyword>
<keyword evidence="12" id="KW-0325">Glycoprotein</keyword>
<keyword evidence="5" id="KW-0812">Transmembrane</keyword>
<evidence type="ECO:0000256" key="10">
    <source>
        <dbReference type="ARBA" id="ARBA00023049"/>
    </source>
</evidence>
<evidence type="ECO:0000256" key="11">
    <source>
        <dbReference type="ARBA" id="ARBA00023136"/>
    </source>
</evidence>
<dbReference type="GO" id="GO:0017147">
    <property type="term" value="F:Wnt-protein binding"/>
    <property type="evidence" value="ECO:0007669"/>
    <property type="project" value="TreeGrafter"/>
</dbReference>
<evidence type="ECO:0000256" key="6">
    <source>
        <dbReference type="ARBA" id="ARBA00022723"/>
    </source>
</evidence>
<evidence type="ECO:0000256" key="9">
    <source>
        <dbReference type="ARBA" id="ARBA00022989"/>
    </source>
</evidence>
<evidence type="ECO:0000256" key="7">
    <source>
        <dbReference type="ARBA" id="ARBA00022729"/>
    </source>
</evidence>
<feature type="compositionally biased region" description="Polar residues" evidence="14">
    <location>
        <begin position="364"/>
        <end position="393"/>
    </location>
</feature>
<dbReference type="GO" id="GO:0004222">
    <property type="term" value="F:metalloendopeptidase activity"/>
    <property type="evidence" value="ECO:0007669"/>
    <property type="project" value="UniProtKB-UniRule"/>
</dbReference>
<evidence type="ECO:0000256" key="12">
    <source>
        <dbReference type="ARBA" id="ARBA00023180"/>
    </source>
</evidence>
<proteinExistence type="inferred from homology"/>
<dbReference type="GO" id="GO:0030178">
    <property type="term" value="P:negative regulation of Wnt signaling pathway"/>
    <property type="evidence" value="ECO:0007669"/>
    <property type="project" value="UniProtKB-UniRule"/>
</dbReference>
<dbReference type="Proteomes" id="UP000829720">
    <property type="component" value="Unassembled WGS sequence"/>
</dbReference>
<evidence type="ECO:0000313" key="16">
    <source>
        <dbReference type="EMBL" id="KAI1891625.1"/>
    </source>
</evidence>
<dbReference type="GO" id="GO:0046872">
    <property type="term" value="F:metal ion binding"/>
    <property type="evidence" value="ECO:0007669"/>
    <property type="project" value="UniProtKB-UniRule"/>
</dbReference>
<name>A0A8T3DAJ6_9TELE</name>
<accession>A0A8T3DAJ6</accession>
<reference evidence="16" key="1">
    <citation type="submission" date="2021-01" db="EMBL/GenBank/DDBJ databases">
        <authorList>
            <person name="Zahm M."/>
            <person name="Roques C."/>
            <person name="Cabau C."/>
            <person name="Klopp C."/>
            <person name="Donnadieu C."/>
            <person name="Jouanno E."/>
            <person name="Lampietro C."/>
            <person name="Louis A."/>
            <person name="Herpin A."/>
            <person name="Echchiki A."/>
            <person name="Berthelot C."/>
            <person name="Parey E."/>
            <person name="Roest-Crollius H."/>
            <person name="Braasch I."/>
            <person name="Postlethwait J."/>
            <person name="Bobe J."/>
            <person name="Montfort J."/>
            <person name="Bouchez O."/>
            <person name="Begum T."/>
            <person name="Mejri S."/>
            <person name="Adams A."/>
            <person name="Chen W.-J."/>
            <person name="Guiguen Y."/>
        </authorList>
    </citation>
    <scope>NUCLEOTIDE SEQUENCE</scope>
    <source>
        <tissue evidence="16">Blood</tissue>
    </source>
</reference>
<dbReference type="AlphaFoldDB" id="A0A8T3DAJ6"/>
<keyword evidence="17" id="KW-1185">Reference proteome</keyword>
<comment type="cofactor">
    <cofactor evidence="13">
        <name>Mn(2+)</name>
        <dbReference type="ChEBI" id="CHEBI:29035"/>
    </cofactor>
    <cofactor evidence="13">
        <name>Co(2+)</name>
        <dbReference type="ChEBI" id="CHEBI:48828"/>
    </cofactor>
    <text evidence="13">Divalent metal cations. Mn(2+) or Co(2+).</text>
</comment>
<keyword evidence="8 13" id="KW-0378">Hydrolase</keyword>
<dbReference type="GO" id="GO:0006508">
    <property type="term" value="P:proteolysis"/>
    <property type="evidence" value="ECO:0007669"/>
    <property type="project" value="UniProtKB-KW"/>
</dbReference>
<comment type="function">
    <text evidence="13">Metalloprotease that acts as a negative regulator of the Wnt signaling pathway by mediating the cleavage of the N-terminal residues of a subset of Wnt proteins. Following cleavage, Wnt proteins become oxidized and form large disulfide-bond oligomers, leading to their inactivation.</text>
</comment>
<evidence type="ECO:0000256" key="14">
    <source>
        <dbReference type="SAM" id="MobiDB-lite"/>
    </source>
</evidence>
<dbReference type="EC" id="3.4.-.-" evidence="13"/>
<dbReference type="CDD" id="cd14789">
    <property type="entry name" value="Tiki"/>
    <property type="match status" value="1"/>
</dbReference>